<reference evidence="4" key="1">
    <citation type="journal article" date="2019" name="Int. J. Syst. Evol. Microbiol.">
        <title>The Global Catalogue of Microorganisms (GCM) 10K type strain sequencing project: providing services to taxonomists for standard genome sequencing and annotation.</title>
        <authorList>
            <consortium name="The Broad Institute Genomics Platform"/>
            <consortium name="The Broad Institute Genome Sequencing Center for Infectious Disease"/>
            <person name="Wu L."/>
            <person name="Ma J."/>
        </authorList>
    </citation>
    <scope>NUCLEOTIDE SEQUENCE [LARGE SCALE GENOMIC DNA]</scope>
    <source>
        <strain evidence="4">CGMCC 1.3240</strain>
    </source>
</reference>
<keyword evidence="4" id="KW-1185">Reference proteome</keyword>
<dbReference type="InterPro" id="IPR036249">
    <property type="entry name" value="Thioredoxin-like_sf"/>
</dbReference>
<dbReference type="EMBL" id="JBHSOW010000040">
    <property type="protein sequence ID" value="MFC5649679.1"/>
    <property type="molecule type" value="Genomic_DNA"/>
</dbReference>
<dbReference type="InterPro" id="IPR000866">
    <property type="entry name" value="AhpC/TSA"/>
</dbReference>
<dbReference type="InterPro" id="IPR050553">
    <property type="entry name" value="Thioredoxin_ResA/DsbE_sf"/>
</dbReference>
<proteinExistence type="predicted"/>
<feature type="domain" description="Thioredoxin" evidence="2">
    <location>
        <begin position="34"/>
        <end position="172"/>
    </location>
</feature>
<name>A0ABW0VXV7_9BACL</name>
<dbReference type="PANTHER" id="PTHR42852">
    <property type="entry name" value="THIOL:DISULFIDE INTERCHANGE PROTEIN DSBE"/>
    <property type="match status" value="1"/>
</dbReference>
<evidence type="ECO:0000259" key="2">
    <source>
        <dbReference type="PROSITE" id="PS51352"/>
    </source>
</evidence>
<evidence type="ECO:0000313" key="3">
    <source>
        <dbReference type="EMBL" id="MFC5649679.1"/>
    </source>
</evidence>
<dbReference type="InterPro" id="IPR013766">
    <property type="entry name" value="Thioredoxin_domain"/>
</dbReference>
<sequence length="178" mass="20011">MIKTITVLVAALILVLYAGYEAHNKMINQTTAKITPHGMVPVLKLEGFDGEIYQVGGPREKPLVVNFWASWCVECQEEASVLKQIHDKYNSQFDLYSVNVTMKDSIAEVRKFVNHYDLNYPILLDSNSDAAVAYRVVLVPTTFLIEKKGLLKEAIHVLPPDQLEAKIVDLIHGTEKTN</sequence>
<dbReference type="PANTHER" id="PTHR42852:SF1">
    <property type="entry name" value="THIOREDOXIN-LIKE PROTEIN YNEN"/>
    <property type="match status" value="1"/>
</dbReference>
<evidence type="ECO:0000313" key="4">
    <source>
        <dbReference type="Proteomes" id="UP001596047"/>
    </source>
</evidence>
<accession>A0ABW0VXV7</accession>
<dbReference type="Gene3D" id="3.40.30.10">
    <property type="entry name" value="Glutaredoxin"/>
    <property type="match status" value="1"/>
</dbReference>
<evidence type="ECO:0000256" key="1">
    <source>
        <dbReference type="ARBA" id="ARBA00023157"/>
    </source>
</evidence>
<dbReference type="SUPFAM" id="SSF52833">
    <property type="entry name" value="Thioredoxin-like"/>
    <property type="match status" value="1"/>
</dbReference>
<dbReference type="CDD" id="cd02966">
    <property type="entry name" value="TlpA_like_family"/>
    <property type="match status" value="1"/>
</dbReference>
<comment type="caution">
    <text evidence="3">The sequence shown here is derived from an EMBL/GenBank/DDBJ whole genome shotgun (WGS) entry which is preliminary data.</text>
</comment>
<dbReference type="Proteomes" id="UP001596047">
    <property type="component" value="Unassembled WGS sequence"/>
</dbReference>
<protein>
    <submittedName>
        <fullName evidence="3">TlpA family protein disulfide reductase</fullName>
    </submittedName>
</protein>
<organism evidence="3 4">
    <name type="scientific">Paenibacillus solisilvae</name>
    <dbReference type="NCBI Taxonomy" id="2486751"/>
    <lineage>
        <taxon>Bacteria</taxon>
        <taxon>Bacillati</taxon>
        <taxon>Bacillota</taxon>
        <taxon>Bacilli</taxon>
        <taxon>Bacillales</taxon>
        <taxon>Paenibacillaceae</taxon>
        <taxon>Paenibacillus</taxon>
    </lineage>
</organism>
<dbReference type="Pfam" id="PF00578">
    <property type="entry name" value="AhpC-TSA"/>
    <property type="match status" value="1"/>
</dbReference>
<dbReference type="PROSITE" id="PS51352">
    <property type="entry name" value="THIOREDOXIN_2"/>
    <property type="match status" value="1"/>
</dbReference>
<gene>
    <name evidence="3" type="ORF">ACFPYJ_11205</name>
</gene>
<keyword evidence="1" id="KW-1015">Disulfide bond</keyword>
<dbReference type="RefSeq" id="WP_379188210.1">
    <property type="nucleotide sequence ID" value="NZ_JBHSOW010000040.1"/>
</dbReference>